<keyword evidence="3" id="KW-1185">Reference proteome</keyword>
<feature type="transmembrane region" description="Helical" evidence="1">
    <location>
        <begin position="37"/>
        <end position="59"/>
    </location>
</feature>
<dbReference type="AlphaFoldDB" id="A0A5D2PRN0"/>
<feature type="transmembrane region" description="Helical" evidence="1">
    <location>
        <begin position="6"/>
        <end position="30"/>
    </location>
</feature>
<dbReference type="EMBL" id="CM017616">
    <property type="protein sequence ID" value="TYI17580.1"/>
    <property type="molecule type" value="Genomic_DNA"/>
</dbReference>
<keyword evidence="1" id="KW-0812">Transmembrane</keyword>
<sequence length="95" mass="11416">MFATVFWRFLVICNLVSIVLWCSFSFICVIKMWINSAYFCVFSHLWLVLSFWVLIIFLLTEEKRSQSSCSSLWMTFENFLFCFSILFSPKCSHFF</sequence>
<feature type="transmembrane region" description="Helical" evidence="1">
    <location>
        <begin position="71"/>
        <end position="89"/>
    </location>
</feature>
<reference evidence="2 3" key="1">
    <citation type="submission" date="2019-07" db="EMBL/GenBank/DDBJ databases">
        <title>WGS assembly of Gossypium tomentosum.</title>
        <authorList>
            <person name="Chen Z.J."/>
            <person name="Sreedasyam A."/>
            <person name="Ando A."/>
            <person name="Song Q."/>
            <person name="De L."/>
            <person name="Hulse-Kemp A."/>
            <person name="Ding M."/>
            <person name="Ye W."/>
            <person name="Kirkbride R."/>
            <person name="Jenkins J."/>
            <person name="Plott C."/>
            <person name="Lovell J."/>
            <person name="Lin Y.-M."/>
            <person name="Vaughn R."/>
            <person name="Liu B."/>
            <person name="Li W."/>
            <person name="Simpson S."/>
            <person name="Scheffler B."/>
            <person name="Saski C."/>
            <person name="Grover C."/>
            <person name="Hu G."/>
            <person name="Conover J."/>
            <person name="Carlson J."/>
            <person name="Shu S."/>
            <person name="Boston L."/>
            <person name="Williams M."/>
            <person name="Peterson D."/>
            <person name="Mcgee K."/>
            <person name="Jones D."/>
            <person name="Wendel J."/>
            <person name="Stelly D."/>
            <person name="Grimwood J."/>
            <person name="Schmutz J."/>
        </authorList>
    </citation>
    <scope>NUCLEOTIDE SEQUENCE [LARGE SCALE GENOMIC DNA]</scope>
    <source>
        <strain evidence="2">7179.01</strain>
    </source>
</reference>
<accession>A0A5D2PRN0</accession>
<protein>
    <submittedName>
        <fullName evidence="2">Uncharacterized protein</fullName>
    </submittedName>
</protein>
<dbReference type="Proteomes" id="UP000322667">
    <property type="component" value="Chromosome A07"/>
</dbReference>
<organism evidence="2 3">
    <name type="scientific">Gossypium tomentosum</name>
    <name type="common">Hawaiian cotton</name>
    <name type="synonym">Gossypium sandvicense</name>
    <dbReference type="NCBI Taxonomy" id="34277"/>
    <lineage>
        <taxon>Eukaryota</taxon>
        <taxon>Viridiplantae</taxon>
        <taxon>Streptophyta</taxon>
        <taxon>Embryophyta</taxon>
        <taxon>Tracheophyta</taxon>
        <taxon>Spermatophyta</taxon>
        <taxon>Magnoliopsida</taxon>
        <taxon>eudicotyledons</taxon>
        <taxon>Gunneridae</taxon>
        <taxon>Pentapetalae</taxon>
        <taxon>rosids</taxon>
        <taxon>malvids</taxon>
        <taxon>Malvales</taxon>
        <taxon>Malvaceae</taxon>
        <taxon>Malvoideae</taxon>
        <taxon>Gossypium</taxon>
    </lineage>
</organism>
<keyword evidence="1" id="KW-1133">Transmembrane helix</keyword>
<name>A0A5D2PRN0_GOSTO</name>
<evidence type="ECO:0000313" key="2">
    <source>
        <dbReference type="EMBL" id="TYI17580.1"/>
    </source>
</evidence>
<evidence type="ECO:0000256" key="1">
    <source>
        <dbReference type="SAM" id="Phobius"/>
    </source>
</evidence>
<keyword evidence="1" id="KW-0472">Membrane</keyword>
<gene>
    <name evidence="2" type="ORF">ES332_A07G034300v1</name>
</gene>
<proteinExistence type="predicted"/>
<evidence type="ECO:0000313" key="3">
    <source>
        <dbReference type="Proteomes" id="UP000322667"/>
    </source>
</evidence>